<dbReference type="Proteomes" id="UP001247581">
    <property type="component" value="Unassembled WGS sequence"/>
</dbReference>
<evidence type="ECO:0000313" key="15">
    <source>
        <dbReference type="Proteomes" id="UP000460875"/>
    </source>
</evidence>
<evidence type="ECO:0000313" key="12">
    <source>
        <dbReference type="Proteomes" id="UP000264870"/>
    </source>
</evidence>
<gene>
    <name evidence="10" type="primary">yafY_5</name>
    <name evidence="6" type="ORF">CG702_25820</name>
    <name evidence="8" type="ORF">CIG67_00330</name>
    <name evidence="9" type="ORF">EPS97_18500</name>
    <name evidence="5" type="ORF">GP975_03030</name>
    <name evidence="3" type="ORF">HEP30_025245</name>
    <name evidence="7" type="ORF">HV109_18755</name>
    <name evidence="10" type="ORF">NCTC10429_06281</name>
    <name evidence="4" type="ORF">NQD80_24240</name>
</gene>
<reference evidence="6 12" key="1">
    <citation type="submission" date="2017-07" db="EMBL/GenBank/DDBJ databases">
        <authorList>
            <person name="Zhi S."/>
            <person name="Banting G."/>
            <person name="Neumann N."/>
        </authorList>
    </citation>
    <scope>NUCLEOTIDE SEQUENCE [LARGE SCALE GENOMIC DNA]</scope>
    <source>
        <strain evidence="6 12">WW41</strain>
    </source>
</reference>
<proteinExistence type="predicted"/>
<dbReference type="Proteomes" id="UP000254088">
    <property type="component" value="Unassembled WGS sequence"/>
</dbReference>
<dbReference type="EMBL" id="NPIM01000014">
    <property type="protein sequence ID" value="RVE16821.1"/>
    <property type="molecule type" value="Genomic_DNA"/>
</dbReference>
<evidence type="ECO:0000313" key="8">
    <source>
        <dbReference type="EMBL" id="RVE16821.1"/>
    </source>
</evidence>
<evidence type="ECO:0000313" key="11">
    <source>
        <dbReference type="Proteomes" id="UP000254088"/>
    </source>
</evidence>
<evidence type="ECO:0000313" key="3">
    <source>
        <dbReference type="EMBL" id="MBB2469336.1"/>
    </source>
</evidence>
<reference evidence="5 15" key="5">
    <citation type="submission" date="2019-12" db="EMBL/GenBank/DDBJ databases">
        <title>Enteriobacteria Tanzani isolates_8377-8380.</title>
        <authorList>
            <person name="Subbiah M."/>
            <person name="Call D."/>
        </authorList>
    </citation>
    <scope>NUCLEOTIDE SEQUENCE [LARGE SCALE GENOMIC DNA]</scope>
    <source>
        <strain evidence="5 15">8379wE2</strain>
    </source>
</reference>
<feature type="domain" description="Lipoprotein YfjS/YafY" evidence="2">
    <location>
        <begin position="35"/>
        <end position="147"/>
    </location>
</feature>
<evidence type="ECO:0000313" key="18">
    <source>
        <dbReference type="Proteomes" id="UP001247581"/>
    </source>
</evidence>
<feature type="chain" id="PRO_5044368751" evidence="1">
    <location>
        <begin position="21"/>
        <end position="147"/>
    </location>
</feature>
<evidence type="ECO:0000313" key="16">
    <source>
        <dbReference type="Proteomes" id="UP000512182"/>
    </source>
</evidence>
<reference evidence="4 18" key="8">
    <citation type="submission" date="2022-07" db="EMBL/GenBank/DDBJ databases">
        <title>The wastewater resistome of Residential Aged Care Facilities indicates a role of antimicrobial stewardship in reducing resistance.</title>
        <authorList>
            <person name="Sapula S."/>
            <person name="Hart B.J."/>
            <person name="Henrietta V."/>
            <person name="Amsalu A."/>
            <person name="Jon W."/>
            <person name="Siderius N."/>
            <person name="Nguyen L."/>
            <person name="Turnidge J."/>
            <person name="Gerber C."/>
        </authorList>
    </citation>
    <scope>NUCLEOTIDE SEQUENCE [LARGE SCALE GENOMIC DNA]</scope>
    <source>
        <strain evidence="4 18">ECA685</strain>
    </source>
</reference>
<evidence type="ECO:0000313" key="6">
    <source>
        <dbReference type="EMBL" id="OZP00418.1"/>
    </source>
</evidence>
<reference evidence="10 11" key="3">
    <citation type="submission" date="2018-06" db="EMBL/GenBank/DDBJ databases">
        <authorList>
            <consortium name="Pathogen Informatics"/>
            <person name="Doyle S."/>
        </authorList>
    </citation>
    <scope>NUCLEOTIDE SEQUENCE [LARGE SCALE GENOMIC DNA]</scope>
    <source>
        <strain evidence="10 11">NCTC10429</strain>
    </source>
</reference>
<keyword evidence="10" id="KW-0238">DNA-binding</keyword>
<dbReference type="EMBL" id="JABWMK020000090">
    <property type="protein sequence ID" value="MBB2469336.1"/>
    <property type="molecule type" value="Genomic_DNA"/>
</dbReference>
<dbReference type="RefSeq" id="WP_000649865.1">
    <property type="nucleotide sequence ID" value="NZ_AP021891.1"/>
</dbReference>
<dbReference type="EMBL" id="UGEX01000004">
    <property type="protein sequence ID" value="STM59626.1"/>
    <property type="molecule type" value="Genomic_DNA"/>
</dbReference>
<name>A0A167CAP3_ECOLX</name>
<evidence type="ECO:0000259" key="2">
    <source>
        <dbReference type="Pfam" id="PF20494"/>
    </source>
</evidence>
<dbReference type="GO" id="GO:0003677">
    <property type="term" value="F:DNA binding"/>
    <property type="evidence" value="ECO:0007669"/>
    <property type="project" value="UniProtKB-KW"/>
</dbReference>
<dbReference type="Proteomes" id="UP000512182">
    <property type="component" value="Chromosome"/>
</dbReference>
<evidence type="ECO:0000313" key="17">
    <source>
        <dbReference type="Proteomes" id="UP000531761"/>
    </source>
</evidence>
<dbReference type="EMBL" id="JANIDP010000115">
    <property type="protein sequence ID" value="MDR6048837.1"/>
    <property type="molecule type" value="Genomic_DNA"/>
</dbReference>
<keyword evidence="1" id="KW-0732">Signal</keyword>
<dbReference type="Proteomes" id="UP000531761">
    <property type="component" value="Unassembled WGS sequence"/>
</dbReference>
<dbReference type="EMBL" id="NNAK01000125">
    <property type="protein sequence ID" value="OZP00418.1"/>
    <property type="molecule type" value="Genomic_DNA"/>
</dbReference>
<dbReference type="EMBL" id="CP056794">
    <property type="protein sequence ID" value="QLY98494.1"/>
    <property type="molecule type" value="Genomic_DNA"/>
</dbReference>
<dbReference type="Proteomes" id="UP000264870">
    <property type="component" value="Unassembled WGS sequence"/>
</dbReference>
<dbReference type="Pfam" id="PF20494">
    <property type="entry name" value="YfjS_YafY"/>
    <property type="match status" value="1"/>
</dbReference>
<evidence type="ECO:0000313" key="4">
    <source>
        <dbReference type="EMBL" id="MDR6048837.1"/>
    </source>
</evidence>
<dbReference type="Proteomes" id="UP000288459">
    <property type="component" value="Unassembled WGS sequence"/>
</dbReference>
<protein>
    <submittedName>
        <fullName evidence="10">CP4-6 prophage putative DNA-binding transcriptional regulator</fullName>
    </submittedName>
</protein>
<dbReference type="PROSITE" id="PS51257">
    <property type="entry name" value="PROKAR_LIPOPROTEIN"/>
    <property type="match status" value="1"/>
</dbReference>
<dbReference type="Proteomes" id="UP000290652">
    <property type="component" value="Unassembled WGS sequence"/>
</dbReference>
<reference evidence="8 13" key="2">
    <citation type="submission" date="2017-08" db="EMBL/GenBank/DDBJ databases">
        <title>Sequencing of Escherichia coli CCPM 6219.</title>
        <authorList>
            <person name="Liu S.-L."/>
            <person name="Zhou Y.-J."/>
            <person name="Zhao M.-F."/>
        </authorList>
    </citation>
    <scope>NUCLEOTIDE SEQUENCE [LARGE SCALE GENOMIC DNA]</scope>
    <source>
        <strain evidence="8 13">CCPM 6219</strain>
    </source>
</reference>
<evidence type="ECO:0000313" key="14">
    <source>
        <dbReference type="Proteomes" id="UP000290652"/>
    </source>
</evidence>
<evidence type="ECO:0000256" key="1">
    <source>
        <dbReference type="SAM" id="SignalP"/>
    </source>
</evidence>
<sequence>MKCKTLPLLAMVATTLFLSACDDRSDDLKAISKFKDLTPPRFSDVVSRQDDVSEEWSQVGFSSGLTLQVLRTRESPDGCEGGSYYYLVDMQEKTIQPLMNALCIADNIKLEYQEVTDPYTKEKYFEYAHDGKLMGQLLIPSNPDNQE</sequence>
<reference evidence="7 16" key="6">
    <citation type="submission" date="2020-06" db="EMBL/GenBank/DDBJ databases">
        <title>REHAB project genomes.</title>
        <authorList>
            <person name="Shaw L.P."/>
        </authorList>
    </citation>
    <scope>NUCLEOTIDE SEQUENCE [LARGE SCALE GENOMIC DNA]</scope>
    <source>
        <strain evidence="7 16">RHBSTW-00177</strain>
    </source>
</reference>
<reference evidence="3 17" key="7">
    <citation type="submission" date="2020-08" db="EMBL/GenBank/DDBJ databases">
        <title>Draft genome sequences of isolates of diverse host origin from the E. coli Reference Center.</title>
        <authorList>
            <person name="Lacher D.W."/>
            <person name="Mammel M.K."/>
            <person name="Gangiredla J."/>
            <person name="Gebru S.T."/>
            <person name="Barnaba T.J."/>
            <person name="Majowicz S.A."/>
            <person name="Dudley E.G."/>
        </authorList>
    </citation>
    <scope>NUCLEOTIDE SEQUENCE [LARGE SCALE GENOMIC DNA]</scope>
    <source>
        <strain evidence="3 17">10.0349</strain>
    </source>
</reference>
<evidence type="ECO:0000313" key="13">
    <source>
        <dbReference type="Proteomes" id="UP000288459"/>
    </source>
</evidence>
<dbReference type="EMBL" id="WTQT01000020">
    <property type="protein sequence ID" value="MWR37085.1"/>
    <property type="molecule type" value="Genomic_DNA"/>
</dbReference>
<evidence type="ECO:0000313" key="10">
    <source>
        <dbReference type="EMBL" id="STM59626.1"/>
    </source>
</evidence>
<reference evidence="9 14" key="4">
    <citation type="submission" date="2019-01" db="EMBL/GenBank/DDBJ databases">
        <title>Genomic analysis of febrile catheter-associated UTI E. coli isolates.</title>
        <authorList>
            <person name="Potter R."/>
            <person name="Zou Z."/>
            <person name="Henderson J."/>
            <person name="Dantas G."/>
        </authorList>
    </citation>
    <scope>NUCLEOTIDE SEQUENCE [LARGE SCALE GENOMIC DNA]</scope>
    <source>
        <strain evidence="9 14">49_rectal</strain>
    </source>
</reference>
<organism evidence="8 13">
    <name type="scientific">Escherichia coli</name>
    <dbReference type="NCBI Taxonomy" id="562"/>
    <lineage>
        <taxon>Bacteria</taxon>
        <taxon>Pseudomonadati</taxon>
        <taxon>Pseudomonadota</taxon>
        <taxon>Gammaproteobacteria</taxon>
        <taxon>Enterobacterales</taxon>
        <taxon>Enterobacteriaceae</taxon>
        <taxon>Escherichia</taxon>
    </lineage>
</organism>
<evidence type="ECO:0000313" key="5">
    <source>
        <dbReference type="EMBL" id="MWR37085.1"/>
    </source>
</evidence>
<dbReference type="InterPro" id="IPR046809">
    <property type="entry name" value="YfjS_YafY_dom"/>
</dbReference>
<accession>A0A167CAP3</accession>
<evidence type="ECO:0000313" key="7">
    <source>
        <dbReference type="EMBL" id="QLY98494.1"/>
    </source>
</evidence>
<evidence type="ECO:0000313" key="9">
    <source>
        <dbReference type="EMBL" id="RXB26139.1"/>
    </source>
</evidence>
<dbReference type="EMBL" id="SCIU01000044">
    <property type="protein sequence ID" value="RXB26139.1"/>
    <property type="molecule type" value="Genomic_DNA"/>
</dbReference>
<dbReference type="Proteomes" id="UP000460875">
    <property type="component" value="Unassembled WGS sequence"/>
</dbReference>
<dbReference type="AlphaFoldDB" id="A0A167CAP3"/>
<feature type="signal peptide" evidence="1">
    <location>
        <begin position="1"/>
        <end position="20"/>
    </location>
</feature>